<evidence type="ECO:0008006" key="3">
    <source>
        <dbReference type="Google" id="ProtNLM"/>
    </source>
</evidence>
<accession>A0A1U7NKI4</accession>
<dbReference type="SUPFAM" id="SSF81901">
    <property type="entry name" value="HCP-like"/>
    <property type="match status" value="1"/>
</dbReference>
<sequence length="165" mass="19062">MAQEQLINDLKKEIEQLKNEGRVLEALPLMKQAANWGDLENQKELVDLYLSQEYLDKKEAYIYARLAALNLDLESMYILAQLSLDPSVKEVNREQAYYFMNKAALGGYPKAYDPLSMMYLMAQGTSRNLEQAKFWNEKAKKAGIDAETVLKHETMIQKMESKTRN</sequence>
<keyword evidence="2" id="KW-1185">Reference proteome</keyword>
<dbReference type="GeneID" id="78276258"/>
<evidence type="ECO:0000313" key="2">
    <source>
        <dbReference type="Proteomes" id="UP000186705"/>
    </source>
</evidence>
<reference evidence="1 2" key="1">
    <citation type="submission" date="2016-11" db="EMBL/GenBank/DDBJ databases">
        <title>Description of two novel members of the family Erysipelotrichaceae: Ileibacterium lipovorans gen. nov., sp. nov. and Dubosiella newyorkensis, gen. nov., sp. nov.</title>
        <authorList>
            <person name="Cox L.M."/>
            <person name="Sohn J."/>
            <person name="Tyrrell K.L."/>
            <person name="Citron D.M."/>
            <person name="Lawson P.A."/>
            <person name="Patel N.B."/>
            <person name="Iizumi T."/>
            <person name="Perez-Perez G.I."/>
            <person name="Goldstein E.J."/>
            <person name="Blaser M.J."/>
        </authorList>
    </citation>
    <scope>NUCLEOTIDE SEQUENCE [LARGE SCALE GENOMIC DNA]</scope>
    <source>
        <strain evidence="1 2">NYU-BL-A4</strain>
    </source>
</reference>
<dbReference type="Proteomes" id="UP000186705">
    <property type="component" value="Unassembled WGS sequence"/>
</dbReference>
<gene>
    <name evidence="1" type="ORF">BO225_09950</name>
</gene>
<dbReference type="Gene3D" id="1.25.40.10">
    <property type="entry name" value="Tetratricopeptide repeat domain"/>
    <property type="match status" value="1"/>
</dbReference>
<protein>
    <recommendedName>
        <fullName evidence="3">Sel1 repeat family protein</fullName>
    </recommendedName>
</protein>
<dbReference type="EMBL" id="MPKA01000095">
    <property type="protein sequence ID" value="OLU44761.1"/>
    <property type="molecule type" value="Genomic_DNA"/>
</dbReference>
<dbReference type="STRING" id="1862672.BO225_09950"/>
<comment type="caution">
    <text evidence="1">The sequence shown here is derived from an EMBL/GenBank/DDBJ whole genome shotgun (WGS) entry which is preliminary data.</text>
</comment>
<organism evidence="1 2">
    <name type="scientific">Dubosiella newyorkensis</name>
    <dbReference type="NCBI Taxonomy" id="1862672"/>
    <lineage>
        <taxon>Bacteria</taxon>
        <taxon>Bacillati</taxon>
        <taxon>Bacillota</taxon>
        <taxon>Erysipelotrichia</taxon>
        <taxon>Erysipelotrichales</taxon>
        <taxon>Erysipelotrichaceae</taxon>
        <taxon>Dubosiella</taxon>
    </lineage>
</organism>
<evidence type="ECO:0000313" key="1">
    <source>
        <dbReference type="EMBL" id="OLU44761.1"/>
    </source>
</evidence>
<dbReference type="OrthoDB" id="2724739at2"/>
<dbReference type="InterPro" id="IPR011990">
    <property type="entry name" value="TPR-like_helical_dom_sf"/>
</dbReference>
<dbReference type="AlphaFoldDB" id="A0A1U7NKI4"/>
<name>A0A1U7NKI4_9FIRM</name>
<proteinExistence type="predicted"/>
<dbReference type="RefSeq" id="WP_076342100.1">
    <property type="nucleotide sequence ID" value="NZ_CAJTMI010000027.1"/>
</dbReference>